<evidence type="ECO:0008006" key="3">
    <source>
        <dbReference type="Google" id="ProtNLM"/>
    </source>
</evidence>
<dbReference type="Proteomes" id="UP000184130">
    <property type="component" value="Unassembled WGS sequence"/>
</dbReference>
<evidence type="ECO:0000313" key="1">
    <source>
        <dbReference type="EMBL" id="SHK62694.1"/>
    </source>
</evidence>
<dbReference type="OrthoDB" id="982528at2"/>
<sequence>MFFLSRFIVLWLLLSLGGTTVFSANYVKEFGADWTSAAAYAAQHRAEWQAVFADFGVDARIAEAVVFPELVRYSMWQDEIERAAVSGFYVVGGKDKADFSIGRFQMKPSFAEDIEAEYNRSFLAREFGFIFNVRDDADARRSRVNRLSTEVGQCRYLAIFIRLMYLRHPQLSSLTSVQQVRFLATAYNRNHKASWAENICMQRQRHFHTSMLKTSSTKTYRYCDISAAYFSLL</sequence>
<dbReference type="EMBL" id="FRBD01000007">
    <property type="protein sequence ID" value="SHK62694.1"/>
    <property type="molecule type" value="Genomic_DNA"/>
</dbReference>
<evidence type="ECO:0000313" key="2">
    <source>
        <dbReference type="Proteomes" id="UP000184130"/>
    </source>
</evidence>
<dbReference type="RefSeq" id="WP_139261459.1">
    <property type="nucleotide sequence ID" value="NZ_FRBD01000007.1"/>
</dbReference>
<gene>
    <name evidence="1" type="ORF">SAMN05216463_107120</name>
</gene>
<reference evidence="1 2" key="1">
    <citation type="submission" date="2016-11" db="EMBL/GenBank/DDBJ databases">
        <authorList>
            <person name="Jaros S."/>
            <person name="Januszkiewicz K."/>
            <person name="Wedrychowicz H."/>
        </authorList>
    </citation>
    <scope>NUCLEOTIDE SEQUENCE [LARGE SCALE GENOMIC DNA]</scope>
    <source>
        <strain evidence="1 2">KHT3</strain>
    </source>
</reference>
<proteinExistence type="predicted"/>
<dbReference type="AlphaFoldDB" id="A0A1M6U0P1"/>
<accession>A0A1M6U0P1</accession>
<organism evidence="1 2">
    <name type="scientific">Xylanibacter ruminicola</name>
    <name type="common">Prevotella ruminicola</name>
    <dbReference type="NCBI Taxonomy" id="839"/>
    <lineage>
        <taxon>Bacteria</taxon>
        <taxon>Pseudomonadati</taxon>
        <taxon>Bacteroidota</taxon>
        <taxon>Bacteroidia</taxon>
        <taxon>Bacteroidales</taxon>
        <taxon>Prevotellaceae</taxon>
        <taxon>Xylanibacter</taxon>
    </lineage>
</organism>
<name>A0A1M6U0P1_XYLRU</name>
<protein>
    <recommendedName>
        <fullName evidence="3">Transglycosylase SLT domain-containing protein</fullName>
    </recommendedName>
</protein>